<feature type="transmembrane region" description="Helical" evidence="1">
    <location>
        <begin position="69"/>
        <end position="90"/>
    </location>
</feature>
<accession>A0ABU7KL78</accession>
<dbReference type="Proteomes" id="UP001348641">
    <property type="component" value="Unassembled WGS sequence"/>
</dbReference>
<name>A0ABU7KL78_9ACTN</name>
<comment type="caution">
    <text evidence="2">The sequence shown here is derived from an EMBL/GenBank/DDBJ whole genome shotgun (WGS) entry which is preliminary data.</text>
</comment>
<protein>
    <submittedName>
        <fullName evidence="2">DUF2637 domain-containing protein</fullName>
    </submittedName>
</protein>
<feature type="transmembrane region" description="Helical" evidence="1">
    <location>
        <begin position="7"/>
        <end position="27"/>
    </location>
</feature>
<evidence type="ECO:0000313" key="2">
    <source>
        <dbReference type="EMBL" id="MEE2050053.1"/>
    </source>
</evidence>
<dbReference type="Pfam" id="PF10935">
    <property type="entry name" value="DUF2637"/>
    <property type="match status" value="1"/>
</dbReference>
<dbReference type="InterPro" id="IPR021235">
    <property type="entry name" value="DUF2637"/>
</dbReference>
<feature type="transmembrane region" description="Helical" evidence="1">
    <location>
        <begin position="102"/>
        <end position="123"/>
    </location>
</feature>
<dbReference type="RefSeq" id="WP_330157295.1">
    <property type="nucleotide sequence ID" value="NZ_BAAAJA010000018.1"/>
</dbReference>
<proteinExistence type="predicted"/>
<sequence length="236" mass="23950">MTRGNGIAWLAFVTGAVVSIGANVLHALDGGGTVEAGRVIASGWAPVALLLVAELVARARTAGPWWIGALRWAGTAVVAGVAAVVSYGHMRDLLLSYGESDLVAHLLPLSVDGLLLVASLALAGPGALDGDQGVPRGADDGTGRPVGAPERAALVPTVGADGGREVVTVSLDGDQADATDEDLDAAVPHGDDRAAARQAYRAALDEGVPLTGRELAARFGRSASWGRTRIRECQPG</sequence>
<organism evidence="2 3">
    <name type="scientific">Nocardiopsis tropica</name>
    <dbReference type="NCBI Taxonomy" id="109330"/>
    <lineage>
        <taxon>Bacteria</taxon>
        <taxon>Bacillati</taxon>
        <taxon>Actinomycetota</taxon>
        <taxon>Actinomycetes</taxon>
        <taxon>Streptosporangiales</taxon>
        <taxon>Nocardiopsidaceae</taxon>
        <taxon>Nocardiopsis</taxon>
    </lineage>
</organism>
<evidence type="ECO:0000313" key="3">
    <source>
        <dbReference type="Proteomes" id="UP001348641"/>
    </source>
</evidence>
<feature type="transmembrane region" description="Helical" evidence="1">
    <location>
        <begin position="39"/>
        <end position="57"/>
    </location>
</feature>
<keyword evidence="1" id="KW-1133">Transmembrane helix</keyword>
<evidence type="ECO:0000256" key="1">
    <source>
        <dbReference type="SAM" id="Phobius"/>
    </source>
</evidence>
<reference evidence="2 3" key="1">
    <citation type="submission" date="2023-07" db="EMBL/GenBank/DDBJ databases">
        <authorList>
            <person name="Girao M."/>
            <person name="Carvalho M.F."/>
        </authorList>
    </citation>
    <scope>NUCLEOTIDE SEQUENCE [LARGE SCALE GENOMIC DNA]</scope>
    <source>
        <strain evidence="2 3">66/93</strain>
    </source>
</reference>
<gene>
    <name evidence="2" type="ORF">Q8A49_06025</name>
</gene>
<keyword evidence="1" id="KW-0812">Transmembrane</keyword>
<keyword evidence="1" id="KW-0472">Membrane</keyword>
<dbReference type="EMBL" id="JAUUCC010000010">
    <property type="protein sequence ID" value="MEE2050053.1"/>
    <property type="molecule type" value="Genomic_DNA"/>
</dbReference>